<keyword evidence="3" id="KW-1185">Reference proteome</keyword>
<evidence type="ECO:0000313" key="2">
    <source>
        <dbReference type="EMBL" id="KFO20972.1"/>
    </source>
</evidence>
<sequence>KRRINSNDNDNEHCPQSKRSKANPGFQESQNVESSSNDSERNGSSIISSERAGGPEYGLNQMIAEFNLNIPQSFHEEYALGQGPYYYINQILKEAHFYSLQQRRQPPT</sequence>
<feature type="region of interest" description="Disordered" evidence="1">
    <location>
        <begin position="1"/>
        <end position="54"/>
    </location>
</feature>
<accession>A0A091CRV0</accession>
<feature type="non-terminal residue" evidence="2">
    <location>
        <position position="1"/>
    </location>
</feature>
<evidence type="ECO:0000313" key="3">
    <source>
        <dbReference type="Proteomes" id="UP000028990"/>
    </source>
</evidence>
<feature type="compositionally biased region" description="Low complexity" evidence="1">
    <location>
        <begin position="33"/>
        <end position="45"/>
    </location>
</feature>
<dbReference type="Pfam" id="PF15434">
    <property type="entry name" value="FAM104"/>
    <property type="match status" value="1"/>
</dbReference>
<dbReference type="Proteomes" id="UP000028990">
    <property type="component" value="Unassembled WGS sequence"/>
</dbReference>
<reference evidence="2 3" key="1">
    <citation type="submission" date="2013-11" db="EMBL/GenBank/DDBJ databases">
        <title>The Damaraland mole rat (Fukomys damarensis) genome and evolution of African mole rats.</title>
        <authorList>
            <person name="Gladyshev V.N."/>
            <person name="Fang X."/>
        </authorList>
    </citation>
    <scope>NUCLEOTIDE SEQUENCE [LARGE SCALE GENOMIC DNA]</scope>
    <source>
        <tissue evidence="2">Liver</tissue>
    </source>
</reference>
<dbReference type="eggNOG" id="ENOG502TDQ2">
    <property type="taxonomic scope" value="Eukaryota"/>
</dbReference>
<evidence type="ECO:0000256" key="1">
    <source>
        <dbReference type="SAM" id="MobiDB-lite"/>
    </source>
</evidence>
<dbReference type="PANTHER" id="PTHR34763">
    <property type="entry name" value="PROTEIN FAM104A"/>
    <property type="match status" value="1"/>
</dbReference>
<protein>
    <submittedName>
        <fullName evidence="2">Protein FAM104A</fullName>
    </submittedName>
</protein>
<dbReference type="PANTHER" id="PTHR34763:SF3">
    <property type="entry name" value="FAM104B"/>
    <property type="match status" value="1"/>
</dbReference>
<organism evidence="2 3">
    <name type="scientific">Fukomys damarensis</name>
    <name type="common">Damaraland mole rat</name>
    <name type="synonym">Cryptomys damarensis</name>
    <dbReference type="NCBI Taxonomy" id="885580"/>
    <lineage>
        <taxon>Eukaryota</taxon>
        <taxon>Metazoa</taxon>
        <taxon>Chordata</taxon>
        <taxon>Craniata</taxon>
        <taxon>Vertebrata</taxon>
        <taxon>Euteleostomi</taxon>
        <taxon>Mammalia</taxon>
        <taxon>Eutheria</taxon>
        <taxon>Euarchontoglires</taxon>
        <taxon>Glires</taxon>
        <taxon>Rodentia</taxon>
        <taxon>Hystricomorpha</taxon>
        <taxon>Bathyergidae</taxon>
        <taxon>Fukomys</taxon>
    </lineage>
</organism>
<dbReference type="AlphaFoldDB" id="A0A091CRV0"/>
<name>A0A091CRV0_FUKDA</name>
<dbReference type="InterPro" id="IPR029222">
    <property type="entry name" value="VCF1/2-like"/>
</dbReference>
<gene>
    <name evidence="2" type="ORF">H920_17640</name>
</gene>
<proteinExistence type="predicted"/>
<dbReference type="EMBL" id="KN124509">
    <property type="protein sequence ID" value="KFO20972.1"/>
    <property type="molecule type" value="Genomic_DNA"/>
</dbReference>